<dbReference type="InterPro" id="IPR000073">
    <property type="entry name" value="AB_hydrolase_1"/>
</dbReference>
<dbReference type="SUPFAM" id="SSF53474">
    <property type="entry name" value="alpha/beta-Hydrolases"/>
    <property type="match status" value="1"/>
</dbReference>
<organism evidence="2 3">
    <name type="scientific">Listeria booriae</name>
    <dbReference type="NCBI Taxonomy" id="1552123"/>
    <lineage>
        <taxon>Bacteria</taxon>
        <taxon>Bacillati</taxon>
        <taxon>Bacillota</taxon>
        <taxon>Bacilli</taxon>
        <taxon>Bacillales</taxon>
        <taxon>Listeriaceae</taxon>
        <taxon>Listeria</taxon>
    </lineage>
</organism>
<dbReference type="PANTHER" id="PTHR43433:SF5">
    <property type="entry name" value="AB HYDROLASE-1 DOMAIN-CONTAINING PROTEIN"/>
    <property type="match status" value="1"/>
</dbReference>
<dbReference type="AlphaFoldDB" id="A0A099WF02"/>
<sequence length="278" mass="31122">MAILTRDGANLFYETAGQGPTLILIPGANGTGDIFKPASMFLKEHFTVVTYDRRGFGQSKLTEDMPQEVTDIHSTYRLKTDAADVAALAQAVSGQEQVFIMGSSSGSIVAMETLQDFPEIVKQIAFHESPINTLLPDAKKWQDINAEIVTIALTENFALGMEKFAAAMRTVELDQKMMSRPGVDLSDMDNPEVQGMDYWFRYEIRQYTSREIDFNAFKQHRNKIRLLNGTDSKGSFPQDVMHGISDYLDLPIYDIPGAHLGYIQKPEGFTTTLMALFR</sequence>
<keyword evidence="2" id="KW-0378">Hydrolase</keyword>
<dbReference type="PANTHER" id="PTHR43433">
    <property type="entry name" value="HYDROLASE, ALPHA/BETA FOLD FAMILY PROTEIN"/>
    <property type="match status" value="1"/>
</dbReference>
<dbReference type="Pfam" id="PF00561">
    <property type="entry name" value="Abhydrolase_1"/>
    <property type="match status" value="1"/>
</dbReference>
<dbReference type="eggNOG" id="COG0596">
    <property type="taxonomic scope" value="Bacteria"/>
</dbReference>
<name>A0A099WF02_9LIST</name>
<dbReference type="Proteomes" id="UP000029844">
    <property type="component" value="Unassembled WGS sequence"/>
</dbReference>
<dbReference type="STRING" id="1552123.EP57_01620"/>
<dbReference type="GeneID" id="58716142"/>
<dbReference type="GO" id="GO:0046503">
    <property type="term" value="P:glycerolipid catabolic process"/>
    <property type="evidence" value="ECO:0007669"/>
    <property type="project" value="TreeGrafter"/>
</dbReference>
<comment type="caution">
    <text evidence="2">The sequence shown here is derived from an EMBL/GenBank/DDBJ whole genome shotgun (WGS) entry which is preliminary data.</text>
</comment>
<dbReference type="GO" id="GO:0004806">
    <property type="term" value="F:triacylglycerol lipase activity"/>
    <property type="evidence" value="ECO:0007669"/>
    <property type="project" value="TreeGrafter"/>
</dbReference>
<dbReference type="OrthoDB" id="9805423at2"/>
<evidence type="ECO:0000259" key="1">
    <source>
        <dbReference type="Pfam" id="PF00561"/>
    </source>
</evidence>
<dbReference type="Gene3D" id="3.40.50.1820">
    <property type="entry name" value="alpha/beta hydrolase"/>
    <property type="match status" value="1"/>
</dbReference>
<protein>
    <submittedName>
        <fullName evidence="2">Hydrolase</fullName>
    </submittedName>
</protein>
<reference evidence="2 3" key="1">
    <citation type="submission" date="2014-05" db="EMBL/GenBank/DDBJ databases">
        <title>Novel Listeriaceae from food processing environments.</title>
        <authorList>
            <person name="den Bakker H.C."/>
        </authorList>
    </citation>
    <scope>NUCLEOTIDE SEQUENCE [LARGE SCALE GENOMIC DNA]</scope>
    <source>
        <strain evidence="2 3">FSL A5-0281</strain>
    </source>
</reference>
<gene>
    <name evidence="2" type="ORF">EP57_01620</name>
</gene>
<keyword evidence="3" id="KW-1185">Reference proteome</keyword>
<accession>A0A099WF02</accession>
<evidence type="ECO:0000313" key="2">
    <source>
        <dbReference type="EMBL" id="KGL44319.1"/>
    </source>
</evidence>
<dbReference type="InterPro" id="IPR050471">
    <property type="entry name" value="AB_hydrolase"/>
</dbReference>
<dbReference type="InterPro" id="IPR029058">
    <property type="entry name" value="AB_hydrolase_fold"/>
</dbReference>
<feature type="domain" description="AB hydrolase-1" evidence="1">
    <location>
        <begin position="20"/>
        <end position="143"/>
    </location>
</feature>
<dbReference type="EMBL" id="JNFA01000003">
    <property type="protein sequence ID" value="KGL44319.1"/>
    <property type="molecule type" value="Genomic_DNA"/>
</dbReference>
<dbReference type="RefSeq" id="WP_036083569.1">
    <property type="nucleotide sequence ID" value="NZ_CBCSHQ010000015.1"/>
</dbReference>
<proteinExistence type="predicted"/>
<evidence type="ECO:0000313" key="3">
    <source>
        <dbReference type="Proteomes" id="UP000029844"/>
    </source>
</evidence>